<evidence type="ECO:0000313" key="3">
    <source>
        <dbReference type="Proteomes" id="UP000805614"/>
    </source>
</evidence>
<dbReference type="EMBL" id="JABVEC010000008">
    <property type="protein sequence ID" value="MBC6466380.1"/>
    <property type="molecule type" value="Genomic_DNA"/>
</dbReference>
<keyword evidence="3" id="KW-1185">Reference proteome</keyword>
<evidence type="ECO:0000259" key="1">
    <source>
        <dbReference type="Pfam" id="PF09995"/>
    </source>
</evidence>
<feature type="domain" description="ER-bound oxygenase mpaB/mpaB'/Rubber oxygenase catalytic" evidence="1">
    <location>
        <begin position="14"/>
        <end position="232"/>
    </location>
</feature>
<dbReference type="Proteomes" id="UP000805614">
    <property type="component" value="Unassembled WGS sequence"/>
</dbReference>
<sequence>MGKGIFQHDDPIHMIAREGILIATGGAASLLQTAHPGVAQGVYDHSYTARYPLRRLENTMGWVYAVACGTREEAEQVSAMVRRLHERVTGPGYRATDPELQVWVAATLFAVSAQAYELVFRHRFSAAELEVHYQQSKIFATILGCPPEALPESYPDFRKYYAEMLGTLRISDASRAIAEQVLHPALPKAFEPGLMAIRLITAGLMPEPIRAQYGWTWNAARQARFRLLMGVLSFVYPRLPLRIRTLPRDVYLHRTRRMLAKAHPPRRRVSVPTTS</sequence>
<organism evidence="2 3">
    <name type="scientific">Actinomadura alba</name>
    <dbReference type="NCBI Taxonomy" id="406431"/>
    <lineage>
        <taxon>Bacteria</taxon>
        <taxon>Bacillati</taxon>
        <taxon>Actinomycetota</taxon>
        <taxon>Actinomycetes</taxon>
        <taxon>Streptosporangiales</taxon>
        <taxon>Thermomonosporaceae</taxon>
        <taxon>Actinomadura</taxon>
    </lineage>
</organism>
<dbReference type="RefSeq" id="WP_187243398.1">
    <property type="nucleotide sequence ID" value="NZ_BAAAOK010000009.1"/>
</dbReference>
<dbReference type="PANTHER" id="PTHR36151">
    <property type="entry name" value="BLR2777 PROTEIN"/>
    <property type="match status" value="1"/>
</dbReference>
<dbReference type="PANTHER" id="PTHR36151:SF3">
    <property type="entry name" value="ER-BOUND OXYGENASE MPAB_MPAB'_RUBBER OXYGENASE CATALYTIC DOMAIN-CONTAINING PROTEIN"/>
    <property type="match status" value="1"/>
</dbReference>
<proteinExistence type="predicted"/>
<dbReference type="InterPro" id="IPR018713">
    <property type="entry name" value="MPAB/Lcp_cat_dom"/>
</dbReference>
<name>A0ABR7LNR7_9ACTN</name>
<evidence type="ECO:0000313" key="2">
    <source>
        <dbReference type="EMBL" id="MBC6466380.1"/>
    </source>
</evidence>
<reference evidence="2 3" key="1">
    <citation type="submission" date="2020-06" db="EMBL/GenBank/DDBJ databases">
        <title>Actinomadura xiongansis sp. nov., isolated from soil of Baiyangdian.</title>
        <authorList>
            <person name="Zhang X."/>
        </authorList>
    </citation>
    <scope>NUCLEOTIDE SEQUENCE [LARGE SCALE GENOMIC DNA]</scope>
    <source>
        <strain evidence="2 3">HBUM206468</strain>
    </source>
</reference>
<dbReference type="Pfam" id="PF09995">
    <property type="entry name" value="MPAB_Lcp_cat"/>
    <property type="match status" value="1"/>
</dbReference>
<protein>
    <submittedName>
        <fullName evidence="2">DUF2236 domain-containing protein</fullName>
    </submittedName>
</protein>
<accession>A0ABR7LNR7</accession>
<comment type="caution">
    <text evidence="2">The sequence shown here is derived from an EMBL/GenBank/DDBJ whole genome shotgun (WGS) entry which is preliminary data.</text>
</comment>
<gene>
    <name evidence="2" type="ORF">HKK74_12820</name>
</gene>